<dbReference type="SUPFAM" id="SSF52047">
    <property type="entry name" value="RNI-like"/>
    <property type="match status" value="2"/>
</dbReference>
<keyword evidence="5" id="KW-0547">Nucleotide-binding</keyword>
<reference evidence="9" key="3">
    <citation type="submission" date="2025-09" db="UniProtKB">
        <authorList>
            <consortium name="Ensembl"/>
        </authorList>
    </citation>
    <scope>IDENTIFICATION</scope>
</reference>
<dbReference type="GO" id="GO:0005737">
    <property type="term" value="C:cytoplasm"/>
    <property type="evidence" value="ECO:0007669"/>
    <property type="project" value="UniProtKB-SubCell"/>
</dbReference>
<reference evidence="9 10" key="1">
    <citation type="submission" date="2020-05" db="EMBL/GenBank/DDBJ databases">
        <title>Electrophorus electricus (electric eel) genome, fEleEle1, primary haplotype.</title>
        <authorList>
            <person name="Myers G."/>
            <person name="Meyer A."/>
            <person name="Fedrigo O."/>
            <person name="Formenti G."/>
            <person name="Rhie A."/>
            <person name="Tracey A."/>
            <person name="Sims Y."/>
            <person name="Jarvis E.D."/>
        </authorList>
    </citation>
    <scope>NUCLEOTIDE SEQUENCE [LARGE SCALE GENOMIC DNA]</scope>
</reference>
<keyword evidence="10" id="KW-1185">Reference proteome</keyword>
<evidence type="ECO:0000313" key="9">
    <source>
        <dbReference type="Ensembl" id="ENSEEEP00000056276.1"/>
    </source>
</evidence>
<name>A0AAY5EH10_ELEEL</name>
<accession>A0AAY5EH10</accession>
<evidence type="ECO:0000256" key="5">
    <source>
        <dbReference type="ARBA" id="ARBA00022741"/>
    </source>
</evidence>
<keyword evidence="4" id="KW-0677">Repeat</keyword>
<dbReference type="InterPro" id="IPR001611">
    <property type="entry name" value="Leu-rich_rpt"/>
</dbReference>
<evidence type="ECO:0000259" key="7">
    <source>
        <dbReference type="Pfam" id="PF17776"/>
    </source>
</evidence>
<dbReference type="Pfam" id="PF17779">
    <property type="entry name" value="WHD_NOD2"/>
    <property type="match status" value="1"/>
</dbReference>
<dbReference type="Proteomes" id="UP000314983">
    <property type="component" value="Chromosome 22"/>
</dbReference>
<dbReference type="FunFam" id="3.80.10.10:FF:000714">
    <property type="entry name" value="Si:ch211-149a19.3"/>
    <property type="match status" value="2"/>
</dbReference>
<evidence type="ECO:0000256" key="6">
    <source>
        <dbReference type="ARBA" id="ARBA00022840"/>
    </source>
</evidence>
<evidence type="ECO:0000259" key="8">
    <source>
        <dbReference type="Pfam" id="PF17779"/>
    </source>
</evidence>
<dbReference type="Ensembl" id="ENSEEET00000000288.2">
    <property type="protein sequence ID" value="ENSEEEP00000056276.1"/>
    <property type="gene ID" value="ENSEEEG00000026368.1"/>
</dbReference>
<proteinExistence type="predicted"/>
<evidence type="ECO:0000256" key="4">
    <source>
        <dbReference type="ARBA" id="ARBA00022737"/>
    </source>
</evidence>
<evidence type="ECO:0000313" key="10">
    <source>
        <dbReference type="Proteomes" id="UP000314983"/>
    </source>
</evidence>
<evidence type="ECO:0008006" key="11">
    <source>
        <dbReference type="Google" id="ProtNLM"/>
    </source>
</evidence>
<dbReference type="InterPro" id="IPR032675">
    <property type="entry name" value="LRR_dom_sf"/>
</dbReference>
<keyword evidence="3" id="KW-0433">Leucine-rich repeat</keyword>
<dbReference type="AlphaFoldDB" id="A0AAY5EH10"/>
<protein>
    <recommendedName>
        <fullName evidence="11">NACHT LRR and PYD domain-containing protein</fullName>
    </recommendedName>
</protein>
<dbReference type="InterPro" id="IPR041267">
    <property type="entry name" value="NLRP_HD2"/>
</dbReference>
<dbReference type="Gene3D" id="3.80.10.10">
    <property type="entry name" value="Ribonuclease Inhibitor"/>
    <property type="match status" value="3"/>
</dbReference>
<dbReference type="FunFam" id="3.80.10.10:FF:001632">
    <property type="entry name" value="Uncharacterized protein"/>
    <property type="match status" value="1"/>
</dbReference>
<evidence type="ECO:0000256" key="1">
    <source>
        <dbReference type="ARBA" id="ARBA00004496"/>
    </source>
</evidence>
<evidence type="ECO:0000256" key="3">
    <source>
        <dbReference type="ARBA" id="ARBA00022614"/>
    </source>
</evidence>
<keyword evidence="6" id="KW-0067">ATP-binding</keyword>
<sequence length="733" mass="81472">MLGEIKHNDRKYHGKADTDYFQTRNIILALGKLAFQQLEKCNLIFCEEDLRECDIDVKEVSVYSGVCTQIFREESGLHLGKMFSFVHLSVQEFLAALYTFLSFIFNNTNVLDQKKKRFFKRSTMSDFLMNAVDKALQSENGHLDLFLRFLLGLSLESNQTLLRGLLTQTENSSHSTEETVKYIKKKIRENPSPEKSINLFHCLNELKDHSLVHEVQTYLNRGRGHRLRGARLSPVQWSTIVFVLLNSEEELDEFDLSKYDPSEECLLRLLPVVTASRKAVLMKFTQGSVHVGLRWDVHSVDDDQGELLRKVERTKLEGEVSIYCSIKEEGCAALAATLTSNPSSYLRELNLNLNEPGDSGVKQLSALLEDPHCKLEKLHLSDCSITDEGCAALASALTSNPSSHLRELNLDYNKPGDSGVKQLSALLEDPHCKLEKLHLSDCSITEEGCAALASALTSNPSSHLRELNLDYNKPGDSGVKQLSALLEDPHCKLEKLDLSDCSITDEGCAALASALRSNPSSHLRELNLDYNKPGDSGVKQLSALLEDPHCKLEKLDLSRCSITEEGCAALASALRSNPSSHLRELYLFSNKARDSGVKQLSALLEDPHCKLEKLDLFWCSITDEGCAALASALRSNPSSHLRELNLNLNKPGDSGVKQLSAVLEDPHCKLEKLNLSWCSITEEGCAALASALRSNPSSHLRELNLNLNKLGDAGVKQLSALLEHPHCKLEKLE</sequence>
<dbReference type="GeneTree" id="ENSGT01150000286927"/>
<feature type="domain" description="NOD1/2 winged helix" evidence="8">
    <location>
        <begin position="27"/>
        <end position="85"/>
    </location>
</feature>
<dbReference type="Pfam" id="PF17776">
    <property type="entry name" value="NLRC4_HD2"/>
    <property type="match status" value="1"/>
</dbReference>
<dbReference type="InterPro" id="IPR041075">
    <property type="entry name" value="NOD1/2_WH"/>
</dbReference>
<feature type="domain" description="NACHT LRR and PYD" evidence="7">
    <location>
        <begin position="87"/>
        <end position="214"/>
    </location>
</feature>
<dbReference type="CDD" id="cd00116">
    <property type="entry name" value="LRR_RI"/>
    <property type="match status" value="1"/>
</dbReference>
<dbReference type="SMART" id="SM00368">
    <property type="entry name" value="LRR_RI"/>
    <property type="match status" value="14"/>
</dbReference>
<evidence type="ECO:0000256" key="2">
    <source>
        <dbReference type="ARBA" id="ARBA00022490"/>
    </source>
</evidence>
<dbReference type="Pfam" id="PF13516">
    <property type="entry name" value="LRR_6"/>
    <property type="match status" value="11"/>
</dbReference>
<organism evidence="9 10">
    <name type="scientific">Electrophorus electricus</name>
    <name type="common">Electric eel</name>
    <name type="synonym">Gymnotus electricus</name>
    <dbReference type="NCBI Taxonomy" id="8005"/>
    <lineage>
        <taxon>Eukaryota</taxon>
        <taxon>Metazoa</taxon>
        <taxon>Chordata</taxon>
        <taxon>Craniata</taxon>
        <taxon>Vertebrata</taxon>
        <taxon>Euteleostomi</taxon>
        <taxon>Actinopterygii</taxon>
        <taxon>Neopterygii</taxon>
        <taxon>Teleostei</taxon>
        <taxon>Ostariophysi</taxon>
        <taxon>Gymnotiformes</taxon>
        <taxon>Gymnotoidei</taxon>
        <taxon>Gymnotidae</taxon>
        <taxon>Electrophorus</taxon>
    </lineage>
</organism>
<dbReference type="InterPro" id="IPR051261">
    <property type="entry name" value="NLR"/>
</dbReference>
<reference evidence="9" key="2">
    <citation type="submission" date="2025-08" db="UniProtKB">
        <authorList>
            <consortium name="Ensembl"/>
        </authorList>
    </citation>
    <scope>IDENTIFICATION</scope>
</reference>
<dbReference type="PANTHER" id="PTHR24106">
    <property type="entry name" value="NACHT, LRR AND CARD DOMAINS-CONTAINING"/>
    <property type="match status" value="1"/>
</dbReference>
<dbReference type="GO" id="GO:0005524">
    <property type="term" value="F:ATP binding"/>
    <property type="evidence" value="ECO:0007669"/>
    <property type="project" value="UniProtKB-KW"/>
</dbReference>
<dbReference type="InterPro" id="IPR006553">
    <property type="entry name" value="Leu-rich_rpt_Cys-con_subtyp"/>
</dbReference>
<comment type="subcellular location">
    <subcellularLocation>
        <location evidence="1">Cytoplasm</location>
    </subcellularLocation>
</comment>
<dbReference type="SMART" id="SM00367">
    <property type="entry name" value="LRR_CC"/>
    <property type="match status" value="7"/>
</dbReference>
<keyword evidence="2" id="KW-0963">Cytoplasm</keyword>